<dbReference type="InterPro" id="IPR027417">
    <property type="entry name" value="P-loop_NTPase"/>
</dbReference>
<dbReference type="Gene3D" id="3.40.50.300">
    <property type="entry name" value="P-loop containing nucleotide triphosphate hydrolases"/>
    <property type="match status" value="1"/>
</dbReference>
<comment type="caution">
    <text evidence="4">The sequence shown here is derived from an EMBL/GenBank/DDBJ whole genome shotgun (WGS) entry which is preliminary data.</text>
</comment>
<feature type="compositionally biased region" description="Polar residues" evidence="3">
    <location>
        <begin position="1"/>
        <end position="11"/>
    </location>
</feature>
<evidence type="ECO:0000256" key="2">
    <source>
        <dbReference type="ARBA" id="ARBA00022840"/>
    </source>
</evidence>
<dbReference type="Proteomes" id="UP001595886">
    <property type="component" value="Unassembled WGS sequence"/>
</dbReference>
<name>A0ABV9QRN0_9GAMM</name>
<dbReference type="SUPFAM" id="SSF52540">
    <property type="entry name" value="P-loop containing nucleoside triphosphate hydrolases"/>
    <property type="match status" value="1"/>
</dbReference>
<keyword evidence="1" id="KW-0547">Nucleotide-binding</keyword>
<accession>A0ABV9QRN0</accession>
<dbReference type="PANTHER" id="PTHR32309:SF13">
    <property type="entry name" value="FERRIC ENTEROBACTIN TRANSPORT PROTEIN FEPE"/>
    <property type="match status" value="1"/>
</dbReference>
<sequence length="254" mass="27640">MTPEDNAQTSSERGEAGVGQLAERRAASRSIARMAETRELAPRQLDERRLIHRDDSARVQADAFREIRTRLLALGGEQNFVTMVAPVSSGCGGSFVARNLAAAFAFDEAKTALLIDCNPRHPAQQKALGIEAGPGLIDYLDHPAIGVESIIYRTGIPRLRLIPAGKPRELSGEYFSSFRMRAVLDSLRCRYPDRYLFLDGPAIKGSPDARILSELADFVVLVAGYGRDTPAAIAQATAAFDPNRFAGVVFNQLP</sequence>
<dbReference type="InterPro" id="IPR005702">
    <property type="entry name" value="Wzc-like_C"/>
</dbReference>
<evidence type="ECO:0000313" key="5">
    <source>
        <dbReference type="Proteomes" id="UP001595886"/>
    </source>
</evidence>
<evidence type="ECO:0000313" key="4">
    <source>
        <dbReference type="EMBL" id="MFC4819731.1"/>
    </source>
</evidence>
<organism evidence="4 5">
    <name type="scientific">Dokdonella ginsengisoli</name>
    <dbReference type="NCBI Taxonomy" id="363846"/>
    <lineage>
        <taxon>Bacteria</taxon>
        <taxon>Pseudomonadati</taxon>
        <taxon>Pseudomonadota</taxon>
        <taxon>Gammaproteobacteria</taxon>
        <taxon>Lysobacterales</taxon>
        <taxon>Rhodanobacteraceae</taxon>
        <taxon>Dokdonella</taxon>
    </lineage>
</organism>
<feature type="region of interest" description="Disordered" evidence="3">
    <location>
        <begin position="1"/>
        <end position="29"/>
    </location>
</feature>
<dbReference type="EMBL" id="JBHSHD010000005">
    <property type="protein sequence ID" value="MFC4819731.1"/>
    <property type="molecule type" value="Genomic_DNA"/>
</dbReference>
<keyword evidence="5" id="KW-1185">Reference proteome</keyword>
<proteinExistence type="predicted"/>
<evidence type="ECO:0000256" key="1">
    <source>
        <dbReference type="ARBA" id="ARBA00022741"/>
    </source>
</evidence>
<evidence type="ECO:0000256" key="3">
    <source>
        <dbReference type="SAM" id="MobiDB-lite"/>
    </source>
</evidence>
<dbReference type="PANTHER" id="PTHR32309">
    <property type="entry name" value="TYROSINE-PROTEIN KINASE"/>
    <property type="match status" value="1"/>
</dbReference>
<dbReference type="RefSeq" id="WP_380019526.1">
    <property type="nucleotide sequence ID" value="NZ_JBHSHD010000005.1"/>
</dbReference>
<dbReference type="CDD" id="cd05387">
    <property type="entry name" value="BY-kinase"/>
    <property type="match status" value="1"/>
</dbReference>
<reference evidence="5" key="1">
    <citation type="journal article" date="2019" name="Int. J. Syst. Evol. Microbiol.">
        <title>The Global Catalogue of Microorganisms (GCM) 10K type strain sequencing project: providing services to taxonomists for standard genome sequencing and annotation.</title>
        <authorList>
            <consortium name="The Broad Institute Genomics Platform"/>
            <consortium name="The Broad Institute Genome Sequencing Center for Infectious Disease"/>
            <person name="Wu L."/>
            <person name="Ma J."/>
        </authorList>
    </citation>
    <scope>NUCLEOTIDE SEQUENCE [LARGE SCALE GENOMIC DNA]</scope>
    <source>
        <strain evidence="5">CCUG 30340</strain>
    </source>
</reference>
<dbReference type="InterPro" id="IPR050445">
    <property type="entry name" value="Bact_polysacc_biosynth/exp"/>
</dbReference>
<gene>
    <name evidence="4" type="ORF">ACFO6Q_05325</name>
</gene>
<keyword evidence="2" id="KW-0067">ATP-binding</keyword>
<protein>
    <submittedName>
        <fullName evidence="4">Polysaccharide biosynthesis protein</fullName>
    </submittedName>
</protein>